<keyword evidence="3" id="KW-1185">Reference proteome</keyword>
<name>A0A9X2AYS9_9CORY</name>
<keyword evidence="1" id="KW-0812">Transmembrane</keyword>
<feature type="transmembrane region" description="Helical" evidence="1">
    <location>
        <begin position="126"/>
        <end position="147"/>
    </location>
</feature>
<dbReference type="AlphaFoldDB" id="A0A9X2AYS9"/>
<reference evidence="2" key="1">
    <citation type="submission" date="2022-04" db="EMBL/GenBank/DDBJ databases">
        <title>Corynebacterium kalidii LD5P10.</title>
        <authorList>
            <person name="Sun J.Q."/>
        </authorList>
    </citation>
    <scope>NUCLEOTIDE SEQUENCE</scope>
    <source>
        <strain evidence="2">LD5P10</strain>
    </source>
</reference>
<keyword evidence="1" id="KW-1133">Transmembrane helix</keyword>
<dbReference type="EMBL" id="JALIEA010000011">
    <property type="protein sequence ID" value="MCJ7857787.1"/>
    <property type="molecule type" value="Genomic_DNA"/>
</dbReference>
<comment type="caution">
    <text evidence="2">The sequence shown here is derived from an EMBL/GenBank/DDBJ whole genome shotgun (WGS) entry which is preliminary data.</text>
</comment>
<accession>A0A9X2AYS9</accession>
<dbReference type="Proteomes" id="UP001139207">
    <property type="component" value="Unassembled WGS sequence"/>
</dbReference>
<evidence type="ECO:0000313" key="3">
    <source>
        <dbReference type="Proteomes" id="UP001139207"/>
    </source>
</evidence>
<sequence>MLTVPSFLRSFRPTRTLVHRRLVQLVLALFLLASAVCGMVVVNAGVNDLKISRDRGVAVADVLSDGPTTLVRFRDDAGVYHQPDRGLKYPTGLSQGDRVYVDYQRSDTENVKVQGRGWTLSVIPALSVWVVAAVVTGALFVALQVWWRRGQRGTTGDGRAGPGGRPGR</sequence>
<gene>
    <name evidence="2" type="ORF">MUN33_03515</name>
</gene>
<organism evidence="2 3">
    <name type="scientific">Corynebacterium kalidii</name>
    <dbReference type="NCBI Taxonomy" id="2931982"/>
    <lineage>
        <taxon>Bacteria</taxon>
        <taxon>Bacillati</taxon>
        <taxon>Actinomycetota</taxon>
        <taxon>Actinomycetes</taxon>
        <taxon>Mycobacteriales</taxon>
        <taxon>Corynebacteriaceae</taxon>
        <taxon>Corynebacterium</taxon>
    </lineage>
</organism>
<dbReference type="RefSeq" id="WP_244803537.1">
    <property type="nucleotide sequence ID" value="NZ_JALIEA010000011.1"/>
</dbReference>
<proteinExistence type="predicted"/>
<keyword evidence="1" id="KW-0472">Membrane</keyword>
<evidence type="ECO:0000313" key="2">
    <source>
        <dbReference type="EMBL" id="MCJ7857787.1"/>
    </source>
</evidence>
<evidence type="ECO:0000256" key="1">
    <source>
        <dbReference type="SAM" id="Phobius"/>
    </source>
</evidence>
<protein>
    <submittedName>
        <fullName evidence="2">DUF3592 domain-containing protein</fullName>
    </submittedName>
</protein>